<organism evidence="1 2">
    <name type="scientific">Ditylenchus destructor</name>
    <dbReference type="NCBI Taxonomy" id="166010"/>
    <lineage>
        <taxon>Eukaryota</taxon>
        <taxon>Metazoa</taxon>
        <taxon>Ecdysozoa</taxon>
        <taxon>Nematoda</taxon>
        <taxon>Chromadorea</taxon>
        <taxon>Rhabditida</taxon>
        <taxon>Tylenchina</taxon>
        <taxon>Tylenchomorpha</taxon>
        <taxon>Sphaerularioidea</taxon>
        <taxon>Anguinidae</taxon>
        <taxon>Anguininae</taxon>
        <taxon>Ditylenchus</taxon>
    </lineage>
</organism>
<protein>
    <submittedName>
        <fullName evidence="1">Uncharacterized protein</fullName>
    </submittedName>
</protein>
<proteinExistence type="predicted"/>
<keyword evidence="2" id="KW-1185">Reference proteome</keyword>
<evidence type="ECO:0000313" key="1">
    <source>
        <dbReference type="EMBL" id="KAI1720227.1"/>
    </source>
</evidence>
<accession>A0AAD4N7K0</accession>
<name>A0AAD4N7K0_9BILA</name>
<dbReference type="Proteomes" id="UP001201812">
    <property type="component" value="Unassembled WGS sequence"/>
</dbReference>
<sequence>MYTVLIANNNGDGLVSTTGTQMFTFGQQLDNLGNPFPFSPNDNIYLHAMSVSCSGCTNIQGANCMGPFTAAG</sequence>
<evidence type="ECO:0000313" key="2">
    <source>
        <dbReference type="Proteomes" id="UP001201812"/>
    </source>
</evidence>
<dbReference type="AlphaFoldDB" id="A0AAD4N7K0"/>
<dbReference type="EMBL" id="JAKKPZ010000006">
    <property type="protein sequence ID" value="KAI1720227.1"/>
    <property type="molecule type" value="Genomic_DNA"/>
</dbReference>
<reference evidence="1" key="1">
    <citation type="submission" date="2022-01" db="EMBL/GenBank/DDBJ databases">
        <title>Genome Sequence Resource for Two Populations of Ditylenchus destructor, the Migratory Endoparasitic Phytonematode.</title>
        <authorList>
            <person name="Zhang H."/>
            <person name="Lin R."/>
            <person name="Xie B."/>
        </authorList>
    </citation>
    <scope>NUCLEOTIDE SEQUENCE</scope>
    <source>
        <strain evidence="1">BazhouSP</strain>
    </source>
</reference>
<comment type="caution">
    <text evidence="1">The sequence shown here is derived from an EMBL/GenBank/DDBJ whole genome shotgun (WGS) entry which is preliminary data.</text>
</comment>
<gene>
    <name evidence="1" type="ORF">DdX_05609</name>
</gene>